<feature type="transmembrane region" description="Helical" evidence="1">
    <location>
        <begin position="238"/>
        <end position="257"/>
    </location>
</feature>
<gene>
    <name evidence="3" type="ORF">AWB70_01344</name>
</gene>
<dbReference type="NCBIfam" id="TIGR00254">
    <property type="entry name" value="GGDEF"/>
    <property type="match status" value="1"/>
</dbReference>
<dbReference type="Gene3D" id="3.30.70.270">
    <property type="match status" value="1"/>
</dbReference>
<dbReference type="PROSITE" id="PS50887">
    <property type="entry name" value="GGDEF"/>
    <property type="match status" value="1"/>
</dbReference>
<evidence type="ECO:0000259" key="2">
    <source>
        <dbReference type="PROSITE" id="PS50887"/>
    </source>
</evidence>
<feature type="transmembrane region" description="Helical" evidence="1">
    <location>
        <begin position="263"/>
        <end position="284"/>
    </location>
</feature>
<feature type="transmembrane region" description="Helical" evidence="1">
    <location>
        <begin position="122"/>
        <end position="144"/>
    </location>
</feature>
<feature type="transmembrane region" description="Helical" evidence="1">
    <location>
        <begin position="212"/>
        <end position="231"/>
    </location>
</feature>
<reference evidence="4" key="1">
    <citation type="submission" date="2016-01" db="EMBL/GenBank/DDBJ databases">
        <authorList>
            <person name="Peeters C."/>
        </authorList>
    </citation>
    <scope>NUCLEOTIDE SEQUENCE [LARGE SCALE GENOMIC DNA]</scope>
</reference>
<protein>
    <submittedName>
        <fullName evidence="3">PAS/PAC sensor(S)-containing diguanylate cyclase/phosphodiesterase</fullName>
    </submittedName>
</protein>
<evidence type="ECO:0000313" key="3">
    <source>
        <dbReference type="EMBL" id="SAL24633.1"/>
    </source>
</evidence>
<feature type="transmembrane region" description="Helical" evidence="1">
    <location>
        <begin position="150"/>
        <end position="173"/>
    </location>
</feature>
<feature type="domain" description="GGDEF" evidence="2">
    <location>
        <begin position="326"/>
        <end position="457"/>
    </location>
</feature>
<sequence>MLAGCKTKDFFADIPAGCGSPGSGQNVKNGLGMNIFYRVCDADCTANVLRGARLKFGCARPLSEVRPGFYRKVSAIAGPPLKANMDHQTEVFTLPRGRAATWLLHAGADIPRAIRVALVGSLFGTLPIFAGGVLNTVAVAWVLARRHPTTAFHIWLALEIAVCLARLFVLVVARRRARERKSTLTDAYVLLAPLWGATVGYGALVSVLSGDWVAATLSFLSAAAMVGGICFRNFGAPRLVAVMIFLSLGPCCLGAILADEPTLWLTLLQIPFYLFAMSAAAWRLNGMLVSTMKAEQENDRRARHDELTGLLNRAGLFQAVRSRAPVHAALLYLDLDGFKAVNDAHGHEVGDTLLALVARRLRHLSGEGSLVARLGGDEFVIVTPPHADPLVLADLIVHELAKPFQPDGAAPLEIGVSIGIAMFGHHHDELDGVLRDADNALYEAKRAGKRRWVSAAEREAVGLVA</sequence>
<keyword evidence="1" id="KW-0472">Membrane</keyword>
<dbReference type="SUPFAM" id="SSF55073">
    <property type="entry name" value="Nucleotide cyclase"/>
    <property type="match status" value="1"/>
</dbReference>
<organism evidence="3 4">
    <name type="scientific">Caballeronia cordobensis</name>
    <name type="common">Burkholderia cordobensis</name>
    <dbReference type="NCBI Taxonomy" id="1353886"/>
    <lineage>
        <taxon>Bacteria</taxon>
        <taxon>Pseudomonadati</taxon>
        <taxon>Pseudomonadota</taxon>
        <taxon>Betaproteobacteria</taxon>
        <taxon>Burkholderiales</taxon>
        <taxon>Burkholderiaceae</taxon>
        <taxon>Caballeronia</taxon>
    </lineage>
</organism>
<dbReference type="CDD" id="cd01949">
    <property type="entry name" value="GGDEF"/>
    <property type="match status" value="1"/>
</dbReference>
<keyword evidence="4" id="KW-1185">Reference proteome</keyword>
<keyword evidence="1" id="KW-0812">Transmembrane</keyword>
<dbReference type="Pfam" id="PF00990">
    <property type="entry name" value="GGDEF"/>
    <property type="match status" value="1"/>
</dbReference>
<accession>A0A158FY90</accession>
<dbReference type="InterPro" id="IPR043128">
    <property type="entry name" value="Rev_trsase/Diguanyl_cyclase"/>
</dbReference>
<keyword evidence="1" id="KW-1133">Transmembrane helix</keyword>
<dbReference type="InterPro" id="IPR029787">
    <property type="entry name" value="Nucleotide_cyclase"/>
</dbReference>
<dbReference type="EMBL" id="FCNY02000003">
    <property type="protein sequence ID" value="SAL24633.1"/>
    <property type="molecule type" value="Genomic_DNA"/>
</dbReference>
<dbReference type="Proteomes" id="UP000054740">
    <property type="component" value="Unassembled WGS sequence"/>
</dbReference>
<name>A0A158FY90_CABCO</name>
<dbReference type="PANTHER" id="PTHR46663">
    <property type="entry name" value="DIGUANYLATE CYCLASE DGCT-RELATED"/>
    <property type="match status" value="1"/>
</dbReference>
<dbReference type="PANTHER" id="PTHR46663:SF2">
    <property type="entry name" value="GGDEF DOMAIN-CONTAINING PROTEIN"/>
    <property type="match status" value="1"/>
</dbReference>
<proteinExistence type="predicted"/>
<dbReference type="AlphaFoldDB" id="A0A158FY90"/>
<dbReference type="InterPro" id="IPR000160">
    <property type="entry name" value="GGDEF_dom"/>
</dbReference>
<dbReference type="InterPro" id="IPR052163">
    <property type="entry name" value="DGC-Regulatory_Protein"/>
</dbReference>
<dbReference type="SMART" id="SM00267">
    <property type="entry name" value="GGDEF"/>
    <property type="match status" value="1"/>
</dbReference>
<feature type="transmembrane region" description="Helical" evidence="1">
    <location>
        <begin position="185"/>
        <end position="206"/>
    </location>
</feature>
<evidence type="ECO:0000256" key="1">
    <source>
        <dbReference type="SAM" id="Phobius"/>
    </source>
</evidence>
<evidence type="ECO:0000313" key="4">
    <source>
        <dbReference type="Proteomes" id="UP000054740"/>
    </source>
</evidence>